<evidence type="ECO:0000256" key="1">
    <source>
        <dbReference type="ARBA" id="ARBA00023180"/>
    </source>
</evidence>
<dbReference type="Proteomes" id="UP000549394">
    <property type="component" value="Unassembled WGS sequence"/>
</dbReference>
<keyword evidence="3" id="KW-1185">Reference proteome</keyword>
<name>A0A7I8W2A6_9ANNE</name>
<accession>A0A7I8W2A6</accession>
<dbReference type="EMBL" id="CAJFCJ010000016">
    <property type="protein sequence ID" value="CAD5122290.1"/>
    <property type="molecule type" value="Genomic_DNA"/>
</dbReference>
<dbReference type="Gene3D" id="2.10.50.30">
    <property type="entry name" value="GPCR, family 3, nine cysteines domain"/>
    <property type="match status" value="1"/>
</dbReference>
<dbReference type="Gene3D" id="3.40.50.2300">
    <property type="match status" value="1"/>
</dbReference>
<dbReference type="PANTHER" id="PTHR24060">
    <property type="entry name" value="METABOTROPIC GLUTAMATE RECEPTOR"/>
    <property type="match status" value="1"/>
</dbReference>
<organism evidence="2 3">
    <name type="scientific">Dimorphilus gyrociliatus</name>
    <dbReference type="NCBI Taxonomy" id="2664684"/>
    <lineage>
        <taxon>Eukaryota</taxon>
        <taxon>Metazoa</taxon>
        <taxon>Spiralia</taxon>
        <taxon>Lophotrochozoa</taxon>
        <taxon>Annelida</taxon>
        <taxon>Polychaeta</taxon>
        <taxon>Polychaeta incertae sedis</taxon>
        <taxon>Dinophilidae</taxon>
        <taxon>Dimorphilus</taxon>
    </lineage>
</organism>
<keyword evidence="1" id="KW-0325">Glycoprotein</keyword>
<reference evidence="2 3" key="1">
    <citation type="submission" date="2020-08" db="EMBL/GenBank/DDBJ databases">
        <authorList>
            <person name="Hejnol A."/>
        </authorList>
    </citation>
    <scope>NUCLEOTIDE SEQUENCE [LARGE SCALE GENOMIC DNA]</scope>
</reference>
<proteinExistence type="predicted"/>
<evidence type="ECO:0000313" key="3">
    <source>
        <dbReference type="Proteomes" id="UP000549394"/>
    </source>
</evidence>
<evidence type="ECO:0000313" key="2">
    <source>
        <dbReference type="EMBL" id="CAD5122290.1"/>
    </source>
</evidence>
<gene>
    <name evidence="2" type="ORF">DGYR_LOCUS10117</name>
</gene>
<dbReference type="SUPFAM" id="SSF53822">
    <property type="entry name" value="Periplasmic binding protein-like I"/>
    <property type="match status" value="1"/>
</dbReference>
<dbReference type="InterPro" id="IPR028082">
    <property type="entry name" value="Peripla_BP_I"/>
</dbReference>
<dbReference type="OrthoDB" id="5984008at2759"/>
<dbReference type="InterPro" id="IPR050726">
    <property type="entry name" value="mGluR"/>
</dbReference>
<sequence length="170" mass="19419">MYSDESLSSESIVQEGLVPFVVDAVETFARAIQRLNVTKSQLGILKGGELLTMIRNVSFTDGLTGNKIQFNENGDGMRGYTIYQYQKKKDKYDYVTIGKWDEILTINSSLTRWRNGSTELPVSICHEPCRDGEIRRKRPGDCCWDCQACKDFEIIALDNQTGQRHEQIRL</sequence>
<comment type="caution">
    <text evidence="2">The sequence shown here is derived from an EMBL/GenBank/DDBJ whole genome shotgun (WGS) entry which is preliminary data.</text>
</comment>
<dbReference type="InterPro" id="IPR038550">
    <property type="entry name" value="GPCR_3_9-Cys_sf"/>
</dbReference>
<protein>
    <submittedName>
        <fullName evidence="2">DgyrCDS10731</fullName>
    </submittedName>
</protein>
<dbReference type="AlphaFoldDB" id="A0A7I8W2A6"/>